<evidence type="ECO:0000313" key="10">
    <source>
        <dbReference type="Proteomes" id="UP000501179"/>
    </source>
</evidence>
<dbReference type="InterPro" id="IPR011701">
    <property type="entry name" value="MFS"/>
</dbReference>
<organism evidence="9 10">
    <name type="scientific">Streptomyces liangshanensis</name>
    <dbReference type="NCBI Taxonomy" id="2717324"/>
    <lineage>
        <taxon>Bacteria</taxon>
        <taxon>Bacillati</taxon>
        <taxon>Actinomycetota</taxon>
        <taxon>Actinomycetes</taxon>
        <taxon>Kitasatosporales</taxon>
        <taxon>Streptomycetaceae</taxon>
        <taxon>Streptomyces</taxon>
    </lineage>
</organism>
<dbReference type="AlphaFoldDB" id="A0A6G9H8Q5"/>
<evidence type="ECO:0000256" key="2">
    <source>
        <dbReference type="ARBA" id="ARBA00022475"/>
    </source>
</evidence>
<sequence>MRYGHRPLGGPREHPGDSDGEGRPAVNSLWRQARSFDTTVQLLLVNQLAINLGFYMLMPYLAVHLSGTLVLGAWAVGLVLGLRNLSQQGMFLVGGLLADRFGYRPLIVAGCALRTVGFAALGVVDSLPGLLAASAATGLAGALFNPAVRAYLAAGAGERRVEAFALFHVFYQTGILLGPLVGLALTAVSFPVTCAVAAVLFGLLTLLQLRWLPARKGAADPAGATWREQAGAVLRNRPFWLFAAAMTGSYVLSFQIYLALPLETTRLVGDGTYGTAATSALFVVSGLVALAGQMRITAWCGRTWTPHRCLVAGLALMAAAFLPPALTAGAVPVRGGWEAALALVPLLACAGLLAVATAVLYPYEMDTIVALSGGRWVATHYGLYNTVCGVGITVGNLATGAVLDAGRDAGAAALPWLVLVLVGAGCAGAVAALARSGNLGVTAGAAVRA</sequence>
<dbReference type="InterPro" id="IPR052425">
    <property type="entry name" value="Uncharacterized_MFS-type"/>
</dbReference>
<feature type="transmembrane region" description="Helical" evidence="7">
    <location>
        <begin position="310"/>
        <end position="333"/>
    </location>
</feature>
<dbReference type="GO" id="GO:0005886">
    <property type="term" value="C:plasma membrane"/>
    <property type="evidence" value="ECO:0007669"/>
    <property type="project" value="UniProtKB-SubCell"/>
</dbReference>
<evidence type="ECO:0000256" key="5">
    <source>
        <dbReference type="ARBA" id="ARBA00023136"/>
    </source>
</evidence>
<feature type="transmembrane region" description="Helical" evidence="7">
    <location>
        <begin position="414"/>
        <end position="434"/>
    </location>
</feature>
<keyword evidence="10" id="KW-1185">Reference proteome</keyword>
<feature type="transmembrane region" description="Helical" evidence="7">
    <location>
        <begin position="188"/>
        <end position="207"/>
    </location>
</feature>
<evidence type="ECO:0000256" key="4">
    <source>
        <dbReference type="ARBA" id="ARBA00022989"/>
    </source>
</evidence>
<comment type="subcellular location">
    <subcellularLocation>
        <location evidence="1">Cell membrane</location>
        <topology evidence="1">Multi-pass membrane protein</topology>
    </subcellularLocation>
</comment>
<keyword evidence="5 7" id="KW-0472">Membrane</keyword>
<feature type="transmembrane region" description="Helical" evidence="7">
    <location>
        <begin position="382"/>
        <end position="402"/>
    </location>
</feature>
<dbReference type="PANTHER" id="PTHR42688">
    <property type="entry name" value="CONSERVED PROTEIN"/>
    <property type="match status" value="1"/>
</dbReference>
<feature type="domain" description="Major facilitator superfamily (MFS) profile" evidence="8">
    <location>
        <begin position="39"/>
        <end position="449"/>
    </location>
</feature>
<dbReference type="Proteomes" id="UP000501179">
    <property type="component" value="Chromosome"/>
</dbReference>
<feature type="transmembrane region" description="Helical" evidence="7">
    <location>
        <begin position="272"/>
        <end position="290"/>
    </location>
</feature>
<dbReference type="InterPro" id="IPR036259">
    <property type="entry name" value="MFS_trans_sf"/>
</dbReference>
<keyword evidence="4 7" id="KW-1133">Transmembrane helix</keyword>
<feature type="transmembrane region" description="Helical" evidence="7">
    <location>
        <begin position="339"/>
        <end position="361"/>
    </location>
</feature>
<dbReference type="EMBL" id="CP050177">
    <property type="protein sequence ID" value="QIQ06629.1"/>
    <property type="molecule type" value="Genomic_DNA"/>
</dbReference>
<feature type="region of interest" description="Disordered" evidence="6">
    <location>
        <begin position="1"/>
        <end position="24"/>
    </location>
</feature>
<feature type="transmembrane region" description="Helical" evidence="7">
    <location>
        <begin position="103"/>
        <end position="124"/>
    </location>
</feature>
<evidence type="ECO:0000256" key="3">
    <source>
        <dbReference type="ARBA" id="ARBA00022692"/>
    </source>
</evidence>
<feature type="transmembrane region" description="Helical" evidence="7">
    <location>
        <begin position="63"/>
        <end position="82"/>
    </location>
</feature>
<evidence type="ECO:0000313" key="9">
    <source>
        <dbReference type="EMBL" id="QIQ06629.1"/>
    </source>
</evidence>
<evidence type="ECO:0000256" key="1">
    <source>
        <dbReference type="ARBA" id="ARBA00004651"/>
    </source>
</evidence>
<evidence type="ECO:0000256" key="6">
    <source>
        <dbReference type="SAM" id="MobiDB-lite"/>
    </source>
</evidence>
<feature type="transmembrane region" description="Helical" evidence="7">
    <location>
        <begin position="239"/>
        <end position="260"/>
    </location>
</feature>
<reference evidence="9 10" key="1">
    <citation type="submission" date="2020-03" db="EMBL/GenBank/DDBJ databases">
        <title>A novel species.</title>
        <authorList>
            <person name="Gao J."/>
        </authorList>
    </citation>
    <scope>NUCLEOTIDE SEQUENCE [LARGE SCALE GENOMIC DNA]</scope>
    <source>
        <strain evidence="9 10">QMT-12</strain>
    </source>
</reference>
<feature type="transmembrane region" description="Helical" evidence="7">
    <location>
        <begin position="164"/>
        <end position="182"/>
    </location>
</feature>
<dbReference type="KEGG" id="slia:HA039_01970"/>
<dbReference type="Pfam" id="PF07690">
    <property type="entry name" value="MFS_1"/>
    <property type="match status" value="1"/>
</dbReference>
<evidence type="ECO:0000256" key="7">
    <source>
        <dbReference type="SAM" id="Phobius"/>
    </source>
</evidence>
<keyword evidence="3 7" id="KW-0812">Transmembrane</keyword>
<accession>A0A6G9H8Q5</accession>
<keyword evidence="2" id="KW-1003">Cell membrane</keyword>
<dbReference type="Gene3D" id="1.20.1250.20">
    <property type="entry name" value="MFS general substrate transporter like domains"/>
    <property type="match status" value="1"/>
</dbReference>
<proteinExistence type="predicted"/>
<dbReference type="SUPFAM" id="SSF103473">
    <property type="entry name" value="MFS general substrate transporter"/>
    <property type="match status" value="1"/>
</dbReference>
<evidence type="ECO:0000259" key="8">
    <source>
        <dbReference type="PROSITE" id="PS50850"/>
    </source>
</evidence>
<feature type="compositionally biased region" description="Basic and acidic residues" evidence="6">
    <location>
        <begin position="11"/>
        <end position="22"/>
    </location>
</feature>
<feature type="transmembrane region" description="Helical" evidence="7">
    <location>
        <begin position="130"/>
        <end position="152"/>
    </location>
</feature>
<protein>
    <submittedName>
        <fullName evidence="9">MFS transporter</fullName>
    </submittedName>
</protein>
<name>A0A6G9H8Q5_9ACTN</name>
<dbReference type="PANTHER" id="PTHR42688:SF1">
    <property type="entry name" value="BLR5212 PROTEIN"/>
    <property type="match status" value="1"/>
</dbReference>
<dbReference type="PROSITE" id="PS50850">
    <property type="entry name" value="MFS"/>
    <property type="match status" value="1"/>
</dbReference>
<gene>
    <name evidence="9" type="ORF">HA039_01970</name>
</gene>
<dbReference type="InterPro" id="IPR020846">
    <property type="entry name" value="MFS_dom"/>
</dbReference>
<dbReference type="GO" id="GO:0022857">
    <property type="term" value="F:transmembrane transporter activity"/>
    <property type="evidence" value="ECO:0007669"/>
    <property type="project" value="InterPro"/>
</dbReference>